<dbReference type="SUPFAM" id="SSF50891">
    <property type="entry name" value="Cyclophilin-like"/>
    <property type="match status" value="1"/>
</dbReference>
<accession>A0ABS9BIT1</accession>
<dbReference type="InterPro" id="IPR003833">
    <property type="entry name" value="CT_C_D"/>
</dbReference>
<reference evidence="5 6" key="1">
    <citation type="submission" date="2022-01" db="EMBL/GenBank/DDBJ databases">
        <title>Flavihumibacter sp. nov., isolated from sediment of a river.</title>
        <authorList>
            <person name="Liu H."/>
        </authorList>
    </citation>
    <scope>NUCLEOTIDE SEQUENCE [LARGE SCALE GENOMIC DNA]</scope>
    <source>
        <strain evidence="5 6">RY-1</strain>
    </source>
</reference>
<comment type="caution">
    <text evidence="5">The sequence shown here is derived from an EMBL/GenBank/DDBJ whole genome shotgun (WGS) entry which is preliminary data.</text>
</comment>
<dbReference type="Proteomes" id="UP001200145">
    <property type="component" value="Unassembled WGS sequence"/>
</dbReference>
<evidence type="ECO:0000256" key="3">
    <source>
        <dbReference type="ARBA" id="ARBA00022840"/>
    </source>
</evidence>
<dbReference type="PANTHER" id="PTHR34698:SF2">
    <property type="entry name" value="5-OXOPROLINASE SUBUNIT B"/>
    <property type="match status" value="1"/>
</dbReference>
<gene>
    <name evidence="5" type="primary">pxpB</name>
    <name evidence="5" type="ORF">L0U88_12620</name>
</gene>
<dbReference type="NCBIfam" id="TIGR00370">
    <property type="entry name" value="5-oxoprolinase subunit PxpB"/>
    <property type="match status" value="1"/>
</dbReference>
<sequence>MAQEDSFHIYPIAESAITIEYGREISIPAHQELLQLQQVFHQNQFCGFLDTSITYNSLTVFFNPARLFSEGQRSPLAFVHEEIRKRLTTNSGDNKTPLPDATRHLIPVCYEDIMAPDLQAVASYHQTNPESIIEAHCSKEWYVFMIGFNPGFAYMGLLPDSLAMPRKATPALQVPAGSVGIAGQQTGIYPNTSPGGWQIIGRTPLSVFNPSDQHSCLFKPGDSVRFTPIDSNTFKYLNQHENP</sequence>
<dbReference type="RefSeq" id="WP_234866425.1">
    <property type="nucleotide sequence ID" value="NZ_JAKEVY010000003.1"/>
</dbReference>
<feature type="domain" description="Carboxyltransferase" evidence="4">
    <location>
        <begin position="7"/>
        <end position="218"/>
    </location>
</feature>
<evidence type="ECO:0000256" key="1">
    <source>
        <dbReference type="ARBA" id="ARBA00022741"/>
    </source>
</evidence>
<dbReference type="Gene3D" id="2.40.100.10">
    <property type="entry name" value="Cyclophilin-like"/>
    <property type="match status" value="1"/>
</dbReference>
<proteinExistence type="predicted"/>
<evidence type="ECO:0000313" key="5">
    <source>
        <dbReference type="EMBL" id="MCF1715472.1"/>
    </source>
</evidence>
<dbReference type="Gene3D" id="3.30.1360.40">
    <property type="match status" value="1"/>
</dbReference>
<keyword evidence="6" id="KW-1185">Reference proteome</keyword>
<evidence type="ECO:0000313" key="6">
    <source>
        <dbReference type="Proteomes" id="UP001200145"/>
    </source>
</evidence>
<organism evidence="5 6">
    <name type="scientific">Flavihumibacter fluminis</name>
    <dbReference type="NCBI Taxonomy" id="2909236"/>
    <lineage>
        <taxon>Bacteria</taxon>
        <taxon>Pseudomonadati</taxon>
        <taxon>Bacteroidota</taxon>
        <taxon>Chitinophagia</taxon>
        <taxon>Chitinophagales</taxon>
        <taxon>Chitinophagaceae</taxon>
        <taxon>Flavihumibacter</taxon>
    </lineage>
</organism>
<protein>
    <submittedName>
        <fullName evidence="5">5-oxoprolinase subunit PxpB</fullName>
        <ecNumber evidence="5">3.5.2.9</ecNumber>
    </submittedName>
</protein>
<dbReference type="InterPro" id="IPR010016">
    <property type="entry name" value="PxpB"/>
</dbReference>
<evidence type="ECO:0000256" key="2">
    <source>
        <dbReference type="ARBA" id="ARBA00022801"/>
    </source>
</evidence>
<dbReference type="EC" id="3.5.2.9" evidence="5"/>
<evidence type="ECO:0000259" key="4">
    <source>
        <dbReference type="SMART" id="SM00796"/>
    </source>
</evidence>
<keyword evidence="2 5" id="KW-0378">Hydrolase</keyword>
<dbReference type="GO" id="GO:0017168">
    <property type="term" value="F:5-oxoprolinase (ATP-hydrolyzing) activity"/>
    <property type="evidence" value="ECO:0007669"/>
    <property type="project" value="UniProtKB-EC"/>
</dbReference>
<dbReference type="Pfam" id="PF02682">
    <property type="entry name" value="CT_C_D"/>
    <property type="match status" value="1"/>
</dbReference>
<dbReference type="SMART" id="SM00796">
    <property type="entry name" value="AHS1"/>
    <property type="match status" value="1"/>
</dbReference>
<name>A0ABS9BIT1_9BACT</name>
<dbReference type="SUPFAM" id="SSF160467">
    <property type="entry name" value="PH0987 N-terminal domain-like"/>
    <property type="match status" value="1"/>
</dbReference>
<keyword evidence="1" id="KW-0547">Nucleotide-binding</keyword>
<dbReference type="InterPro" id="IPR029000">
    <property type="entry name" value="Cyclophilin-like_dom_sf"/>
</dbReference>
<keyword evidence="3" id="KW-0067">ATP-binding</keyword>
<dbReference type="EMBL" id="JAKEVY010000003">
    <property type="protein sequence ID" value="MCF1715472.1"/>
    <property type="molecule type" value="Genomic_DNA"/>
</dbReference>
<dbReference type="PANTHER" id="PTHR34698">
    <property type="entry name" value="5-OXOPROLINASE SUBUNIT B"/>
    <property type="match status" value="1"/>
</dbReference>